<dbReference type="InterPro" id="IPR040043">
    <property type="entry name" value="ACTMAP"/>
</dbReference>
<evidence type="ECO:0000313" key="9">
    <source>
        <dbReference type="Proteomes" id="UP000326759"/>
    </source>
</evidence>
<dbReference type="AlphaFoldDB" id="A0A5N5TMN6"/>
<comment type="similarity">
    <text evidence="4">Belongs to the ACTMAP family.</text>
</comment>
<dbReference type="OrthoDB" id="6369465at2759"/>
<gene>
    <name evidence="8" type="ORF">Anas_05726</name>
</gene>
<dbReference type="GO" id="GO:0004177">
    <property type="term" value="F:aminopeptidase activity"/>
    <property type="evidence" value="ECO:0007669"/>
    <property type="project" value="UniProtKB-KW"/>
</dbReference>
<protein>
    <recommendedName>
        <fullName evidence="5">Actin maturation protease</fullName>
    </recommendedName>
    <alternativeName>
        <fullName evidence="6">Actin aminopeptidase ACTMAP</fullName>
    </alternativeName>
</protein>
<name>A0A5N5TMN6_9CRUS</name>
<dbReference type="PANTHER" id="PTHR28631">
    <property type="entry name" value="UPF0692 PROTEIN C19ORF54"/>
    <property type="match status" value="1"/>
</dbReference>
<proteinExistence type="inferred from homology"/>
<keyword evidence="9" id="KW-1185">Reference proteome</keyword>
<evidence type="ECO:0000256" key="6">
    <source>
        <dbReference type="ARBA" id="ARBA00034908"/>
    </source>
</evidence>
<comment type="catalytic activity">
    <reaction evidence="7">
        <text>N-terminal N(alpha)-acetyl-L-cysteinyl-L-aspartyl-[protein] + H2O = N-terminal L-aspartyl-[protein] + N-acetyl-L-cysteine</text>
        <dbReference type="Rhea" id="RHEA:74579"/>
        <dbReference type="Rhea" id="RHEA-COMP:12669"/>
        <dbReference type="Rhea" id="RHEA-COMP:18395"/>
        <dbReference type="ChEBI" id="CHEBI:15377"/>
        <dbReference type="ChEBI" id="CHEBI:64720"/>
        <dbReference type="ChEBI" id="CHEBI:78236"/>
        <dbReference type="ChEBI" id="CHEBI:193599"/>
    </reaction>
    <physiologicalReaction direction="left-to-right" evidence="7">
        <dbReference type="Rhea" id="RHEA:74580"/>
    </physiologicalReaction>
</comment>
<comment type="caution">
    <text evidence="8">The sequence shown here is derived from an EMBL/GenBank/DDBJ whole genome shotgun (WGS) entry which is preliminary data.</text>
</comment>
<dbReference type="GO" id="GO:0006508">
    <property type="term" value="P:proteolysis"/>
    <property type="evidence" value="ECO:0007669"/>
    <property type="project" value="UniProtKB-KW"/>
</dbReference>
<keyword evidence="3" id="KW-0378">Hydrolase</keyword>
<dbReference type="Pfam" id="PF21646">
    <property type="entry name" value="ACTMAP-like_C"/>
    <property type="match status" value="1"/>
</dbReference>
<dbReference type="PANTHER" id="PTHR28631:SF1">
    <property type="entry name" value="ACTIN MATURATION PROTEASE"/>
    <property type="match status" value="1"/>
</dbReference>
<dbReference type="Proteomes" id="UP000326759">
    <property type="component" value="Unassembled WGS sequence"/>
</dbReference>
<evidence type="ECO:0000256" key="3">
    <source>
        <dbReference type="ARBA" id="ARBA00022801"/>
    </source>
</evidence>
<evidence type="ECO:0000256" key="7">
    <source>
        <dbReference type="ARBA" id="ARBA00049041"/>
    </source>
</evidence>
<evidence type="ECO:0000256" key="2">
    <source>
        <dbReference type="ARBA" id="ARBA00022670"/>
    </source>
</evidence>
<sequence>MPYSGRNDNLIWVNITTINNIIINNYDAEPNHVPGFKNGRKAHWGLLCGCLIQNKGLHFRHETTPFKADSKTDHLWHLRPTPQMFNIDRCSSVPPSKASPKQSIRVSRSVSPYHSLGEESILERLAKRLGYTTEHQIIKEDFTVIGLFRQGKSRNLIYVPLVDICNSNSQLYEYPDTEGYIIDSVEKGLCGQVVILQKEIHGLSDLLGTLQE</sequence>
<evidence type="ECO:0000256" key="4">
    <source>
        <dbReference type="ARBA" id="ARBA00034725"/>
    </source>
</evidence>
<dbReference type="EMBL" id="SEYY01000349">
    <property type="protein sequence ID" value="KAB7507428.1"/>
    <property type="molecule type" value="Genomic_DNA"/>
</dbReference>
<reference evidence="8 9" key="1">
    <citation type="journal article" date="2019" name="PLoS Biol.">
        <title>Sex chromosomes control vertical transmission of feminizing Wolbachia symbionts in an isopod.</title>
        <authorList>
            <person name="Becking T."/>
            <person name="Chebbi M.A."/>
            <person name="Giraud I."/>
            <person name="Moumen B."/>
            <person name="Laverre T."/>
            <person name="Caubet Y."/>
            <person name="Peccoud J."/>
            <person name="Gilbert C."/>
            <person name="Cordaux R."/>
        </authorList>
    </citation>
    <scope>NUCLEOTIDE SEQUENCE [LARGE SCALE GENOMIC DNA]</scope>
    <source>
        <strain evidence="8">ANa2</strain>
        <tissue evidence="8">Whole body excluding digestive tract and cuticle</tissue>
    </source>
</reference>
<evidence type="ECO:0000256" key="5">
    <source>
        <dbReference type="ARBA" id="ARBA00034848"/>
    </source>
</evidence>
<keyword evidence="2" id="KW-0645">Protease</keyword>
<keyword evidence="1" id="KW-0031">Aminopeptidase</keyword>
<evidence type="ECO:0000256" key="1">
    <source>
        <dbReference type="ARBA" id="ARBA00022438"/>
    </source>
</evidence>
<organism evidence="8 9">
    <name type="scientific">Armadillidium nasatum</name>
    <dbReference type="NCBI Taxonomy" id="96803"/>
    <lineage>
        <taxon>Eukaryota</taxon>
        <taxon>Metazoa</taxon>
        <taxon>Ecdysozoa</taxon>
        <taxon>Arthropoda</taxon>
        <taxon>Crustacea</taxon>
        <taxon>Multicrustacea</taxon>
        <taxon>Malacostraca</taxon>
        <taxon>Eumalacostraca</taxon>
        <taxon>Peracarida</taxon>
        <taxon>Isopoda</taxon>
        <taxon>Oniscidea</taxon>
        <taxon>Crinocheta</taxon>
        <taxon>Armadillidiidae</taxon>
        <taxon>Armadillidium</taxon>
    </lineage>
</organism>
<accession>A0A5N5TMN6</accession>
<evidence type="ECO:0000313" key="8">
    <source>
        <dbReference type="EMBL" id="KAB7507428.1"/>
    </source>
</evidence>